<proteinExistence type="predicted"/>
<dbReference type="Pfam" id="PF07042">
    <property type="entry name" value="TrfA"/>
    <property type="match status" value="1"/>
</dbReference>
<sequence>MSDDIVAKRGGAAARAAAIAKKNTSKQKTDKAQQQGLALALQAEQELDSTPPQIALQLPLFPGEKSAMPHKWTRSSLFMSIAAGKRAKYVKTRLASRDDLVLLYTGEQLDMADNDVFLHALRLAQGRKAGEQIHFVRSQFLQAIGRSPGTTSYKWLKDSLQRIASASLFIENSDGDGKMFRLISELSWKRKNEEFWLALDPEIVQFFGKHELAHIDFQARLELKAPLAKWLQNYASGHRIGDWHHVTIENLRVWSGGGEMRNFMSKGRGLPKALNEMESAGIIEEYEFYVARTAAGRNEKMVRWWRPSDFARWLQAYALEQPTGWHHVDVETLRGPSKYRTLKSFLATGKGLRKALTELEKGHIIEKPEIYTERSEEGKSVIRARWWRPETAAS</sequence>
<gene>
    <name evidence="1" type="ORF">GHO39_21235</name>
</gene>
<comment type="caution">
    <text evidence="1">The sequence shown here is derived from an EMBL/GenBank/DDBJ whole genome shotgun (WGS) entry which is preliminary data.</text>
</comment>
<evidence type="ECO:0000313" key="2">
    <source>
        <dbReference type="Proteomes" id="UP000489190"/>
    </source>
</evidence>
<dbReference type="Proteomes" id="UP000489190">
    <property type="component" value="Unassembled WGS sequence"/>
</dbReference>
<dbReference type="InterPro" id="IPR010751">
    <property type="entry name" value="TrfA"/>
</dbReference>
<organism evidence="1 2">
    <name type="scientific">Pseudomonas helleri</name>
    <dbReference type="NCBI Taxonomy" id="1608996"/>
    <lineage>
        <taxon>Bacteria</taxon>
        <taxon>Pseudomonadati</taxon>
        <taxon>Pseudomonadota</taxon>
        <taxon>Gammaproteobacteria</taxon>
        <taxon>Pseudomonadales</taxon>
        <taxon>Pseudomonadaceae</taxon>
        <taxon>Pseudomonas</taxon>
    </lineage>
</organism>
<dbReference type="EMBL" id="WIWI01000068">
    <property type="protein sequence ID" value="MQT91641.1"/>
    <property type="molecule type" value="Genomic_DNA"/>
</dbReference>
<accession>A0A7X2C595</accession>
<evidence type="ECO:0008006" key="3">
    <source>
        <dbReference type="Google" id="ProtNLM"/>
    </source>
</evidence>
<dbReference type="AlphaFoldDB" id="A0A7X2C595"/>
<protein>
    <recommendedName>
        <fullName evidence="3">RepB family plasmid replication initiator protein</fullName>
    </recommendedName>
</protein>
<name>A0A7X2C595_9PSED</name>
<dbReference type="RefSeq" id="WP_153330277.1">
    <property type="nucleotide sequence ID" value="NZ_WIWI01000068.1"/>
</dbReference>
<evidence type="ECO:0000313" key="1">
    <source>
        <dbReference type="EMBL" id="MQT91641.1"/>
    </source>
</evidence>
<reference evidence="1 2" key="1">
    <citation type="submission" date="2019-10" db="EMBL/GenBank/DDBJ databases">
        <title>Evaluation of single-gene subtyping targets for Pseudomonas.</title>
        <authorList>
            <person name="Reichler S.J."/>
            <person name="Orsi R.H."/>
            <person name="Wiedmann M."/>
            <person name="Martin N.H."/>
            <person name="Murphy S.I."/>
        </authorList>
    </citation>
    <scope>NUCLEOTIDE SEQUENCE [LARGE SCALE GENOMIC DNA]</scope>
    <source>
        <strain evidence="1 2">FSL R10-3254</strain>
    </source>
</reference>